<protein>
    <recommendedName>
        <fullName evidence="4">Transmembrane protein</fullName>
    </recommendedName>
</protein>
<feature type="non-terminal residue" evidence="3">
    <location>
        <position position="1"/>
    </location>
</feature>
<evidence type="ECO:0000313" key="3">
    <source>
        <dbReference type="EMBL" id="JAP88841.1"/>
    </source>
</evidence>
<organism evidence="3">
    <name type="scientific">Trepomonas sp. PC1</name>
    <dbReference type="NCBI Taxonomy" id="1076344"/>
    <lineage>
        <taxon>Eukaryota</taxon>
        <taxon>Metamonada</taxon>
        <taxon>Diplomonadida</taxon>
        <taxon>Hexamitidae</taxon>
        <taxon>Hexamitinae</taxon>
        <taxon>Trepomonas</taxon>
    </lineage>
</organism>
<evidence type="ECO:0000256" key="2">
    <source>
        <dbReference type="SAM" id="Phobius"/>
    </source>
</evidence>
<feature type="transmembrane region" description="Helical" evidence="2">
    <location>
        <begin position="179"/>
        <end position="200"/>
    </location>
</feature>
<evidence type="ECO:0008006" key="4">
    <source>
        <dbReference type="Google" id="ProtNLM"/>
    </source>
</evidence>
<keyword evidence="2" id="KW-0472">Membrane</keyword>
<dbReference type="EMBL" id="GDID01007765">
    <property type="protein sequence ID" value="JAP88841.1"/>
    <property type="molecule type" value="Transcribed_RNA"/>
</dbReference>
<feature type="transmembrane region" description="Helical" evidence="2">
    <location>
        <begin position="91"/>
        <end position="111"/>
    </location>
</feature>
<feature type="transmembrane region" description="Helical" evidence="2">
    <location>
        <begin position="139"/>
        <end position="159"/>
    </location>
</feature>
<gene>
    <name evidence="3" type="ORF">TPC1_31664</name>
</gene>
<dbReference type="AlphaFoldDB" id="A0A146JZK4"/>
<keyword evidence="2" id="KW-1133">Transmembrane helix</keyword>
<keyword evidence="2" id="KW-0812">Transmembrane</keyword>
<feature type="coiled-coil region" evidence="1">
    <location>
        <begin position="271"/>
        <end position="319"/>
    </location>
</feature>
<proteinExistence type="predicted"/>
<accession>A0A146JZK4</accession>
<keyword evidence="1" id="KW-0175">Coiled coil</keyword>
<evidence type="ECO:0000256" key="1">
    <source>
        <dbReference type="SAM" id="Coils"/>
    </source>
</evidence>
<feature type="transmembrane region" description="Helical" evidence="2">
    <location>
        <begin position="26"/>
        <end position="48"/>
    </location>
</feature>
<reference evidence="3" key="1">
    <citation type="submission" date="2015-07" db="EMBL/GenBank/DDBJ databases">
        <title>Adaptation to a free-living lifestyle via gene acquisitions in the diplomonad Trepomonas sp. PC1.</title>
        <authorList>
            <person name="Xu F."/>
            <person name="Jerlstrom-Hultqvist J."/>
            <person name="Kolisko M."/>
            <person name="Simpson A.G.B."/>
            <person name="Roger A.J."/>
            <person name="Svard S.G."/>
            <person name="Andersson J.O."/>
        </authorList>
    </citation>
    <scope>NUCLEOTIDE SEQUENCE</scope>
    <source>
        <strain evidence="3">PC1</strain>
    </source>
</reference>
<name>A0A146JZK4_9EUKA</name>
<sequence length="324" mass="37736">DDVEYLLVSEYQTNAKQIFNQNKRYTYSYIFPVLIFICQLIAVIFSSLEKQFTLCDSPADCSRCIDVDYPGINSDLCKAARQYLDDINNQLQIISCMKLFLVVITVPCIYFQNKLNQQIMNLGYIQTTTFIDYLNQFQFAFSFIIFCTTAVLLGIRTIGDDIKKYEKYEQMTWNSITNLQVLSIIEISIGVIIQVLLIVLMTRHNRNKDKCDILDEDTKQRKGLNLSLNILQQTIIMDVLKRKQDQMSNQVLQKETDLQQYSINNVDEKEIFNLKTEKAKINNELEQLKLKAAQLNSQLQNVKIQNETLKAESIRLKQQIQGRQ</sequence>